<dbReference type="AlphaFoldDB" id="A0A5C5V025"/>
<dbReference type="Proteomes" id="UP000318878">
    <property type="component" value="Unassembled WGS sequence"/>
</dbReference>
<dbReference type="SMART" id="SM00471">
    <property type="entry name" value="HDc"/>
    <property type="match status" value="1"/>
</dbReference>
<evidence type="ECO:0000313" key="4">
    <source>
        <dbReference type="EMBL" id="TWT31761.1"/>
    </source>
</evidence>
<dbReference type="RefSeq" id="WP_146434152.1">
    <property type="nucleotide sequence ID" value="NZ_SJPF01000004.1"/>
</dbReference>
<proteinExistence type="predicted"/>
<keyword evidence="1 4" id="KW-0378">Hydrolase</keyword>
<keyword evidence="5" id="KW-1185">Reference proteome</keyword>
<name>A0A5C5V025_9BACT</name>
<dbReference type="EC" id="3.1.-.-" evidence="4"/>
<dbReference type="InterPro" id="IPR003607">
    <property type="entry name" value="HD/PDEase_dom"/>
</dbReference>
<dbReference type="InterPro" id="IPR006674">
    <property type="entry name" value="HD_domain"/>
</dbReference>
<evidence type="ECO:0000256" key="2">
    <source>
        <dbReference type="SAM" id="MobiDB-lite"/>
    </source>
</evidence>
<comment type="caution">
    <text evidence="4">The sequence shown here is derived from an EMBL/GenBank/DDBJ whole genome shotgun (WGS) entry which is preliminary data.</text>
</comment>
<dbReference type="EMBL" id="SJPF01000004">
    <property type="protein sequence ID" value="TWT31761.1"/>
    <property type="molecule type" value="Genomic_DNA"/>
</dbReference>
<dbReference type="CDD" id="cd00077">
    <property type="entry name" value="HDc"/>
    <property type="match status" value="1"/>
</dbReference>
<dbReference type="PANTHER" id="PTHR37294">
    <property type="entry name" value="3'-5' EXORIBONUCLEASE YHAM"/>
    <property type="match status" value="1"/>
</dbReference>
<dbReference type="GO" id="GO:0016787">
    <property type="term" value="F:hydrolase activity"/>
    <property type="evidence" value="ECO:0007669"/>
    <property type="project" value="UniProtKB-KW"/>
</dbReference>
<evidence type="ECO:0000259" key="3">
    <source>
        <dbReference type="PROSITE" id="PS51831"/>
    </source>
</evidence>
<feature type="domain" description="HD" evidence="3">
    <location>
        <begin position="174"/>
        <end position="302"/>
    </location>
</feature>
<dbReference type="SUPFAM" id="SSF109604">
    <property type="entry name" value="HD-domain/PDEase-like"/>
    <property type="match status" value="1"/>
</dbReference>
<evidence type="ECO:0000313" key="5">
    <source>
        <dbReference type="Proteomes" id="UP000318878"/>
    </source>
</evidence>
<dbReference type="GO" id="GO:0031125">
    <property type="term" value="P:rRNA 3'-end processing"/>
    <property type="evidence" value="ECO:0007669"/>
    <property type="project" value="TreeGrafter"/>
</dbReference>
<dbReference type="OrthoDB" id="9778453at2"/>
<sequence>MNNDPISIANTLADLQPGELGDVFVQLVGRDVGMARNGQPYVRLEFRDDRRRAQMMIWSDSQWFDACQNEWRPGEHFKIRAVYHESSRGKELRPNKIRPVCDKDHEQGFDPTRCQPRSSEDPTDLWDAAVTLCKFSIADESLRQLVETFYTEQRDKLLIAPAGLYHHHCYQGGLLEHLLSVAQTTIDLIERYRHSVPSLADPTTCDLAIAGALLHDVGKLLEIDLDQGGVARAIEGQILGHVLMGRDLVRDCGQQVGVAAELLIRLELIVLTHQDYYADGDYRRPISCEALLVQQADRIDSELHRYSAALDASTAGPVIPRDNPLGRPILRLSASPDAEVNGQP</sequence>
<dbReference type="PANTHER" id="PTHR37294:SF1">
    <property type="entry name" value="3'-5' EXORIBONUCLEASE YHAM"/>
    <property type="match status" value="1"/>
</dbReference>
<dbReference type="Pfam" id="PF01966">
    <property type="entry name" value="HD"/>
    <property type="match status" value="1"/>
</dbReference>
<dbReference type="InterPro" id="IPR050798">
    <property type="entry name" value="YhaM_exoribonuc/phosphodiest"/>
</dbReference>
<reference evidence="4 5" key="1">
    <citation type="submission" date="2019-02" db="EMBL/GenBank/DDBJ databases">
        <title>Deep-cultivation of Planctomycetes and their phenomic and genomic characterization uncovers novel biology.</title>
        <authorList>
            <person name="Wiegand S."/>
            <person name="Jogler M."/>
            <person name="Boedeker C."/>
            <person name="Pinto D."/>
            <person name="Vollmers J."/>
            <person name="Rivas-Marin E."/>
            <person name="Kohn T."/>
            <person name="Peeters S.H."/>
            <person name="Heuer A."/>
            <person name="Rast P."/>
            <person name="Oberbeckmann S."/>
            <person name="Bunk B."/>
            <person name="Jeske O."/>
            <person name="Meyerdierks A."/>
            <person name="Storesund J.E."/>
            <person name="Kallscheuer N."/>
            <person name="Luecker S."/>
            <person name="Lage O.M."/>
            <person name="Pohl T."/>
            <person name="Merkel B.J."/>
            <person name="Hornburger P."/>
            <person name="Mueller R.-W."/>
            <person name="Bruemmer F."/>
            <person name="Labrenz M."/>
            <person name="Spormann A.M."/>
            <person name="Op Den Camp H."/>
            <person name="Overmann J."/>
            <person name="Amann R."/>
            <person name="Jetten M.S.M."/>
            <person name="Mascher T."/>
            <person name="Medema M.H."/>
            <person name="Devos D.P."/>
            <person name="Kaster A.-K."/>
            <person name="Ovreas L."/>
            <person name="Rohde M."/>
            <person name="Galperin M.Y."/>
            <person name="Jogler C."/>
        </authorList>
    </citation>
    <scope>NUCLEOTIDE SEQUENCE [LARGE SCALE GENOMIC DNA]</scope>
    <source>
        <strain evidence="4 5">Enr8</strain>
    </source>
</reference>
<accession>A0A5C5V025</accession>
<feature type="region of interest" description="Disordered" evidence="2">
    <location>
        <begin position="100"/>
        <end position="120"/>
    </location>
</feature>
<dbReference type="PROSITE" id="PS51831">
    <property type="entry name" value="HD"/>
    <property type="match status" value="1"/>
</dbReference>
<evidence type="ECO:0000256" key="1">
    <source>
        <dbReference type="ARBA" id="ARBA00022801"/>
    </source>
</evidence>
<organism evidence="4 5">
    <name type="scientific">Blastopirellula retiformator</name>
    <dbReference type="NCBI Taxonomy" id="2527970"/>
    <lineage>
        <taxon>Bacteria</taxon>
        <taxon>Pseudomonadati</taxon>
        <taxon>Planctomycetota</taxon>
        <taxon>Planctomycetia</taxon>
        <taxon>Pirellulales</taxon>
        <taxon>Pirellulaceae</taxon>
        <taxon>Blastopirellula</taxon>
    </lineage>
</organism>
<gene>
    <name evidence="4" type="primary">yhaM_2</name>
    <name evidence="4" type="ORF">Enr8_36850</name>
</gene>
<protein>
    <submittedName>
        <fullName evidence="4">3'-5' exoribonuclease YhaM</fullName>
        <ecNumber evidence="4">3.1.-.-</ecNumber>
    </submittedName>
</protein>
<dbReference type="Gene3D" id="1.10.3210.10">
    <property type="entry name" value="Hypothetical protein af1432"/>
    <property type="match status" value="1"/>
</dbReference>